<dbReference type="PROSITE" id="PS50005">
    <property type="entry name" value="TPR"/>
    <property type="match status" value="3"/>
</dbReference>
<feature type="compositionally biased region" description="Polar residues" evidence="4">
    <location>
        <begin position="16"/>
        <end position="33"/>
    </location>
</feature>
<feature type="compositionally biased region" description="Basic residues" evidence="4">
    <location>
        <begin position="1"/>
        <end position="11"/>
    </location>
</feature>
<feature type="repeat" description="TPR" evidence="3">
    <location>
        <begin position="199"/>
        <end position="232"/>
    </location>
</feature>
<accession>A0A7S3KYE7</accession>
<feature type="repeat" description="TPR" evidence="3">
    <location>
        <begin position="297"/>
        <end position="330"/>
    </location>
</feature>
<keyword evidence="2 3" id="KW-0802">TPR repeat</keyword>
<feature type="region of interest" description="Disordered" evidence="4">
    <location>
        <begin position="1"/>
        <end position="75"/>
    </location>
</feature>
<dbReference type="Pfam" id="PF13374">
    <property type="entry name" value="TPR_10"/>
    <property type="match status" value="1"/>
</dbReference>
<dbReference type="Gene3D" id="1.25.40.10">
    <property type="entry name" value="Tetratricopeptide repeat domain"/>
    <property type="match status" value="1"/>
</dbReference>
<dbReference type="SMART" id="SM00028">
    <property type="entry name" value="TPR"/>
    <property type="match status" value="3"/>
</dbReference>
<dbReference type="PANTHER" id="PTHR45641">
    <property type="entry name" value="TETRATRICOPEPTIDE REPEAT PROTEIN (AFU_ORTHOLOGUE AFUA_6G03870)"/>
    <property type="match status" value="1"/>
</dbReference>
<evidence type="ECO:0000256" key="1">
    <source>
        <dbReference type="ARBA" id="ARBA00022737"/>
    </source>
</evidence>
<dbReference type="PANTHER" id="PTHR45641:SF19">
    <property type="entry name" value="NEPHROCYSTIN-3"/>
    <property type="match status" value="1"/>
</dbReference>
<dbReference type="Pfam" id="PF13424">
    <property type="entry name" value="TPR_12"/>
    <property type="match status" value="1"/>
</dbReference>
<evidence type="ECO:0000256" key="2">
    <source>
        <dbReference type="ARBA" id="ARBA00022803"/>
    </source>
</evidence>
<dbReference type="Pfam" id="PF13181">
    <property type="entry name" value="TPR_8"/>
    <property type="match status" value="1"/>
</dbReference>
<evidence type="ECO:0000313" key="5">
    <source>
        <dbReference type="EMBL" id="CAE0404858.1"/>
    </source>
</evidence>
<feature type="compositionally biased region" description="Polar residues" evidence="4">
    <location>
        <begin position="58"/>
        <end position="72"/>
    </location>
</feature>
<feature type="repeat" description="TPR" evidence="3">
    <location>
        <begin position="339"/>
        <end position="372"/>
    </location>
</feature>
<feature type="region of interest" description="Disordered" evidence="4">
    <location>
        <begin position="102"/>
        <end position="172"/>
    </location>
</feature>
<evidence type="ECO:0000256" key="4">
    <source>
        <dbReference type="SAM" id="MobiDB-lite"/>
    </source>
</evidence>
<gene>
    <name evidence="5" type="ORF">ACOF00016_LOCUS2948</name>
</gene>
<keyword evidence="1" id="KW-0677">Repeat</keyword>
<organism evidence="5">
    <name type="scientific">Amphora coffeiformis</name>
    <dbReference type="NCBI Taxonomy" id="265554"/>
    <lineage>
        <taxon>Eukaryota</taxon>
        <taxon>Sar</taxon>
        <taxon>Stramenopiles</taxon>
        <taxon>Ochrophyta</taxon>
        <taxon>Bacillariophyta</taxon>
        <taxon>Bacillariophyceae</taxon>
        <taxon>Bacillariophycidae</taxon>
        <taxon>Thalassiophysales</taxon>
        <taxon>Catenulaceae</taxon>
        <taxon>Amphora</taxon>
    </lineage>
</organism>
<dbReference type="InterPro" id="IPR011990">
    <property type="entry name" value="TPR-like_helical_dom_sf"/>
</dbReference>
<feature type="compositionally biased region" description="Low complexity" evidence="4">
    <location>
        <begin position="124"/>
        <end position="139"/>
    </location>
</feature>
<evidence type="ECO:0008006" key="6">
    <source>
        <dbReference type="Google" id="ProtNLM"/>
    </source>
</evidence>
<dbReference type="InterPro" id="IPR019734">
    <property type="entry name" value="TPR_rpt"/>
</dbReference>
<dbReference type="AlphaFoldDB" id="A0A7S3KYE7"/>
<evidence type="ECO:0000256" key="3">
    <source>
        <dbReference type="PROSITE-ProRule" id="PRU00339"/>
    </source>
</evidence>
<dbReference type="SUPFAM" id="SSF48452">
    <property type="entry name" value="TPR-like"/>
    <property type="match status" value="1"/>
</dbReference>
<sequence length="607" mass="68034">MFRRFRRGRRGKSQDGRGNNNHGTINGSNATADTETPEKSPTTPPPIKTGRRRLRGTPATTSPSSDICTSSPRGGKALLVVTPDMQSANLLDDMQVQLHAEAPDLPEMRSPSPVRPWSIRGVNHNHNYNSGSNNRRGSSAKPASRNKTKSLDEEAAMDSGCLPKTRNSEKTMSAPGEIHHQALQTEEEAEVWNRITKEAAAWDKKGTEHFENGDYDQAFLCYEKALTLKRQTLKPKHTEDADSNEASLMASVATSINNMTYLRQRAGQATADETMAAYLQSLQMKREILGPHHLSVGKTLNNIGSVFYLQRDYEPALKAYLQAFAIMEQQLGASHLDVGTVLSNVGDVYFAMRHKEEAKDHYRKALDVRWGALGPSDPKVVRLMEQLAFLETGRQPSRDEEDLSDSENEEFAVEDRLRHERFQEEVRILHDELAEDMKFFDLLERKMAIDMVRDKTRMFRKMKQLTDLSMDELMDVDVSENTENEDCDSVIATSAAPPPASLLESPAARQRLQDMTIDDTVERDSGTFFPDVLNTSTGSSSSATNFLDRNAGVMTIEERREALQVVRDRLATLRAAREVRENGQEYATANLQQATGWATQQEELQAN</sequence>
<protein>
    <recommendedName>
        <fullName evidence="6">Kinesin light chain</fullName>
    </recommendedName>
</protein>
<name>A0A7S3KYE7_9STRA</name>
<reference evidence="5" key="1">
    <citation type="submission" date="2021-01" db="EMBL/GenBank/DDBJ databases">
        <authorList>
            <person name="Corre E."/>
            <person name="Pelletier E."/>
            <person name="Niang G."/>
            <person name="Scheremetjew M."/>
            <person name="Finn R."/>
            <person name="Kale V."/>
            <person name="Holt S."/>
            <person name="Cochrane G."/>
            <person name="Meng A."/>
            <person name="Brown T."/>
            <person name="Cohen L."/>
        </authorList>
    </citation>
    <scope>NUCLEOTIDE SEQUENCE</scope>
    <source>
        <strain evidence="5">CCMP127</strain>
    </source>
</reference>
<proteinExistence type="predicted"/>
<dbReference type="EMBL" id="HBIM01003419">
    <property type="protein sequence ID" value="CAE0404858.1"/>
    <property type="molecule type" value="Transcribed_RNA"/>
</dbReference>